<reference evidence="3" key="1">
    <citation type="submission" date="2020-08" db="EMBL/GenBank/DDBJ databases">
        <title>Whole genome shotgun sequence of Polymorphospora rubra NBRC 101157.</title>
        <authorList>
            <person name="Komaki H."/>
            <person name="Tamura T."/>
        </authorList>
    </citation>
    <scope>NUCLEOTIDE SEQUENCE</scope>
    <source>
        <strain evidence="3">NBRC 101157</strain>
    </source>
</reference>
<feature type="region of interest" description="Disordered" evidence="1">
    <location>
        <begin position="88"/>
        <end position="131"/>
    </location>
</feature>
<name>A0A810N8H2_9ACTN</name>
<dbReference type="AlphaFoldDB" id="A0A810N8H2"/>
<proteinExistence type="predicted"/>
<sequence>MGQGPEEQLLGRAAVAVTTSQMAALLRALRRRHARHRRDRELTYREIASRTGWSTTAVAEYFTGHTLAPTDRLDALVRLLGATSAEQGALATARDRIDEHRRNGRRTVPLSARPALRQLPPRPGTSPAVSRNWRALRG</sequence>
<dbReference type="SMART" id="SM00530">
    <property type="entry name" value="HTH_XRE"/>
    <property type="match status" value="1"/>
</dbReference>
<protein>
    <recommendedName>
        <fullName evidence="2">HTH cro/C1-type domain-containing protein</fullName>
    </recommendedName>
</protein>
<organism evidence="3 4">
    <name type="scientific">Polymorphospora rubra</name>
    <dbReference type="NCBI Taxonomy" id="338584"/>
    <lineage>
        <taxon>Bacteria</taxon>
        <taxon>Bacillati</taxon>
        <taxon>Actinomycetota</taxon>
        <taxon>Actinomycetes</taxon>
        <taxon>Micromonosporales</taxon>
        <taxon>Micromonosporaceae</taxon>
        <taxon>Polymorphospora</taxon>
    </lineage>
</organism>
<keyword evidence="4" id="KW-1185">Reference proteome</keyword>
<evidence type="ECO:0000259" key="2">
    <source>
        <dbReference type="PROSITE" id="PS50943"/>
    </source>
</evidence>
<dbReference type="Gene3D" id="1.10.260.40">
    <property type="entry name" value="lambda repressor-like DNA-binding domains"/>
    <property type="match status" value="1"/>
</dbReference>
<dbReference type="CDD" id="cd00093">
    <property type="entry name" value="HTH_XRE"/>
    <property type="match status" value="1"/>
</dbReference>
<dbReference type="GO" id="GO:0003677">
    <property type="term" value="F:DNA binding"/>
    <property type="evidence" value="ECO:0007669"/>
    <property type="project" value="InterPro"/>
</dbReference>
<dbReference type="KEGG" id="pry:Prubr_54600"/>
<dbReference type="EMBL" id="AP023359">
    <property type="protein sequence ID" value="BCJ68439.1"/>
    <property type="molecule type" value="Genomic_DNA"/>
</dbReference>
<evidence type="ECO:0000313" key="3">
    <source>
        <dbReference type="EMBL" id="BCJ68439.1"/>
    </source>
</evidence>
<feature type="compositionally biased region" description="Low complexity" evidence="1">
    <location>
        <begin position="109"/>
        <end position="119"/>
    </location>
</feature>
<evidence type="ECO:0000313" key="4">
    <source>
        <dbReference type="Proteomes" id="UP000680866"/>
    </source>
</evidence>
<dbReference type="InterPro" id="IPR001387">
    <property type="entry name" value="Cro/C1-type_HTH"/>
</dbReference>
<dbReference type="Pfam" id="PF13560">
    <property type="entry name" value="HTH_31"/>
    <property type="match status" value="1"/>
</dbReference>
<evidence type="ECO:0000256" key="1">
    <source>
        <dbReference type="SAM" id="MobiDB-lite"/>
    </source>
</evidence>
<gene>
    <name evidence="3" type="ORF">Prubr_54600</name>
</gene>
<dbReference type="Proteomes" id="UP000680866">
    <property type="component" value="Chromosome"/>
</dbReference>
<feature type="domain" description="HTH cro/C1-type" evidence="2">
    <location>
        <begin position="37"/>
        <end position="87"/>
    </location>
</feature>
<dbReference type="RefSeq" id="WP_212817674.1">
    <property type="nucleotide sequence ID" value="NZ_AP023359.1"/>
</dbReference>
<dbReference type="InterPro" id="IPR010982">
    <property type="entry name" value="Lambda_DNA-bd_dom_sf"/>
</dbReference>
<dbReference type="PROSITE" id="PS50943">
    <property type="entry name" value="HTH_CROC1"/>
    <property type="match status" value="1"/>
</dbReference>
<accession>A0A810N8H2</accession>
<dbReference type="SUPFAM" id="SSF47413">
    <property type="entry name" value="lambda repressor-like DNA-binding domains"/>
    <property type="match status" value="1"/>
</dbReference>